<evidence type="ECO:0000313" key="1">
    <source>
        <dbReference type="EMBL" id="CBX95355.1"/>
    </source>
</evidence>
<dbReference type="InParanoid" id="E4ZXE5"/>
<keyword evidence="2" id="KW-1185">Reference proteome</keyword>
<gene>
    <name evidence="1" type="ORF">LEMA_uP025070.1</name>
</gene>
<dbReference type="VEuPathDB" id="FungiDB:LEMA_uP025070.1"/>
<reference evidence="2" key="1">
    <citation type="journal article" date="2011" name="Nat. Commun.">
        <title>Effector diversification within compartments of the Leptosphaeria maculans genome affected by Repeat-Induced Point mutations.</title>
        <authorList>
            <person name="Rouxel T."/>
            <person name="Grandaubert J."/>
            <person name="Hane J.K."/>
            <person name="Hoede C."/>
            <person name="van de Wouw A.P."/>
            <person name="Couloux A."/>
            <person name="Dominguez V."/>
            <person name="Anthouard V."/>
            <person name="Bally P."/>
            <person name="Bourras S."/>
            <person name="Cozijnsen A.J."/>
            <person name="Ciuffetti L.M."/>
            <person name="Degrave A."/>
            <person name="Dilmaghani A."/>
            <person name="Duret L."/>
            <person name="Fudal I."/>
            <person name="Goodwin S.B."/>
            <person name="Gout L."/>
            <person name="Glaser N."/>
            <person name="Linglin J."/>
            <person name="Kema G.H.J."/>
            <person name="Lapalu N."/>
            <person name="Lawrence C.B."/>
            <person name="May K."/>
            <person name="Meyer M."/>
            <person name="Ollivier B."/>
            <person name="Poulain J."/>
            <person name="Schoch C.L."/>
            <person name="Simon A."/>
            <person name="Spatafora J.W."/>
            <person name="Stachowiak A."/>
            <person name="Turgeon B.G."/>
            <person name="Tyler B.M."/>
            <person name="Vincent D."/>
            <person name="Weissenbach J."/>
            <person name="Amselem J."/>
            <person name="Quesneville H."/>
            <person name="Oliver R.P."/>
            <person name="Wincker P."/>
            <person name="Balesdent M.-H."/>
            <person name="Howlett B.J."/>
        </authorList>
    </citation>
    <scope>NUCLEOTIDE SEQUENCE [LARGE SCALE GENOMIC DNA]</scope>
    <source>
        <strain evidence="2">JN3 / isolate v23.1.3 / race Av1-4-5-6-7-8</strain>
    </source>
</reference>
<proteinExistence type="predicted"/>
<dbReference type="AlphaFoldDB" id="E4ZXE5"/>
<sequence length="61" mass="7248">MTLVVEILLHLRLTKVEVAIRLTTNFPSYTRYEDLIWKRNPEFPVEAICNNDLRRALYEAV</sequence>
<name>E4ZXE5_LEPMJ</name>
<accession>E4ZXE5</accession>
<organism evidence="2">
    <name type="scientific">Leptosphaeria maculans (strain JN3 / isolate v23.1.3 / race Av1-4-5-6-7-8)</name>
    <name type="common">Blackleg fungus</name>
    <name type="synonym">Phoma lingam</name>
    <dbReference type="NCBI Taxonomy" id="985895"/>
    <lineage>
        <taxon>Eukaryota</taxon>
        <taxon>Fungi</taxon>
        <taxon>Dikarya</taxon>
        <taxon>Ascomycota</taxon>
        <taxon>Pezizomycotina</taxon>
        <taxon>Dothideomycetes</taxon>
        <taxon>Pleosporomycetidae</taxon>
        <taxon>Pleosporales</taxon>
        <taxon>Pleosporineae</taxon>
        <taxon>Leptosphaeriaceae</taxon>
        <taxon>Plenodomus</taxon>
        <taxon>Plenodomus lingam/Leptosphaeria maculans species complex</taxon>
    </lineage>
</organism>
<dbReference type="HOGENOM" id="CLU_2923066_0_0_1"/>
<dbReference type="Proteomes" id="UP000002668">
    <property type="component" value="Genome"/>
</dbReference>
<dbReference type="EMBL" id="FP929127">
    <property type="protein sequence ID" value="CBX95355.1"/>
    <property type="molecule type" value="Genomic_DNA"/>
</dbReference>
<protein>
    <submittedName>
        <fullName evidence="1">Predicted protein</fullName>
    </submittedName>
</protein>
<evidence type="ECO:0000313" key="2">
    <source>
        <dbReference type="Proteomes" id="UP000002668"/>
    </source>
</evidence>